<gene>
    <name evidence="2" type="ORF">BT67DRAFT_369462</name>
</gene>
<dbReference type="InterPro" id="IPR057517">
    <property type="entry name" value="SsdA-like_C"/>
</dbReference>
<proteinExistence type="predicted"/>
<accession>A0AAN6US20</accession>
<keyword evidence="3" id="KW-1185">Reference proteome</keyword>
<evidence type="ECO:0000313" key="3">
    <source>
        <dbReference type="Proteomes" id="UP001304895"/>
    </source>
</evidence>
<evidence type="ECO:0000313" key="2">
    <source>
        <dbReference type="EMBL" id="KAK4138138.1"/>
    </source>
</evidence>
<name>A0AAN6US20_9PEZI</name>
<evidence type="ECO:0000259" key="1">
    <source>
        <dbReference type="Pfam" id="PF24120"/>
    </source>
</evidence>
<reference evidence="2" key="1">
    <citation type="journal article" date="2023" name="Mol. Phylogenet. Evol.">
        <title>Genome-scale phylogeny and comparative genomics of the fungal order Sordariales.</title>
        <authorList>
            <person name="Hensen N."/>
            <person name="Bonometti L."/>
            <person name="Westerberg I."/>
            <person name="Brannstrom I.O."/>
            <person name="Guillou S."/>
            <person name="Cros-Aarteil S."/>
            <person name="Calhoun S."/>
            <person name="Haridas S."/>
            <person name="Kuo A."/>
            <person name="Mondo S."/>
            <person name="Pangilinan J."/>
            <person name="Riley R."/>
            <person name="LaButti K."/>
            <person name="Andreopoulos B."/>
            <person name="Lipzen A."/>
            <person name="Chen C."/>
            <person name="Yan M."/>
            <person name="Daum C."/>
            <person name="Ng V."/>
            <person name="Clum A."/>
            <person name="Steindorff A."/>
            <person name="Ohm R.A."/>
            <person name="Martin F."/>
            <person name="Silar P."/>
            <person name="Natvig D.O."/>
            <person name="Lalanne C."/>
            <person name="Gautier V."/>
            <person name="Ament-Velasquez S.L."/>
            <person name="Kruys A."/>
            <person name="Hutchinson M.I."/>
            <person name="Powell A.J."/>
            <person name="Barry K."/>
            <person name="Miller A.N."/>
            <person name="Grigoriev I.V."/>
            <person name="Debuchy R."/>
            <person name="Gladieux P."/>
            <person name="Hiltunen Thoren M."/>
            <person name="Johannesson H."/>
        </authorList>
    </citation>
    <scope>NUCLEOTIDE SEQUENCE</scope>
    <source>
        <strain evidence="2">CBS 123565</strain>
    </source>
</reference>
<dbReference type="AlphaFoldDB" id="A0AAN6US20"/>
<dbReference type="Proteomes" id="UP001304895">
    <property type="component" value="Unassembled WGS sequence"/>
</dbReference>
<dbReference type="Pfam" id="PF24120">
    <property type="entry name" value="SsdA_C"/>
    <property type="match status" value="1"/>
</dbReference>
<comment type="caution">
    <text evidence="2">The sequence shown here is derived from an EMBL/GenBank/DDBJ whole genome shotgun (WGS) entry which is preliminary data.</text>
</comment>
<feature type="non-terminal residue" evidence="2">
    <location>
        <position position="1"/>
    </location>
</feature>
<feature type="domain" description="Single-strand DNA deaminase toxin A-like C-terminal" evidence="1">
    <location>
        <begin position="59"/>
        <end position="124"/>
    </location>
</feature>
<dbReference type="EMBL" id="MU853401">
    <property type="protein sequence ID" value="KAK4138138.1"/>
    <property type="molecule type" value="Genomic_DNA"/>
</dbReference>
<protein>
    <recommendedName>
        <fullName evidence="1">Single-strand DNA deaminase toxin A-like C-terminal domain-containing protein</fullName>
    </recommendedName>
</protein>
<sequence>VVSSRRAGNNEYSRALFYKHGETLQVLRPDAAFKIARNGLERATTGFIVSAANPKVKVAAVSGWQPNGARGLNVLDSPKYTGLVQEVAEFLGFKLTSSQRDNNGKILDEHKGRFVASHVEKKLAVFWVIAALKAVLDTTDFRRMGELQETPMPDGFREAIVFLDHGPCYDVSVGLNLAVYIVTVLDFLTGIAPERHSVCDFCKRSKG</sequence>
<organism evidence="2 3">
    <name type="scientific">Trichocladium antarcticum</name>
    <dbReference type="NCBI Taxonomy" id="1450529"/>
    <lineage>
        <taxon>Eukaryota</taxon>
        <taxon>Fungi</taxon>
        <taxon>Dikarya</taxon>
        <taxon>Ascomycota</taxon>
        <taxon>Pezizomycotina</taxon>
        <taxon>Sordariomycetes</taxon>
        <taxon>Sordariomycetidae</taxon>
        <taxon>Sordariales</taxon>
        <taxon>Chaetomiaceae</taxon>
        <taxon>Trichocladium</taxon>
    </lineage>
</organism>
<reference evidence="2" key="2">
    <citation type="submission" date="2023-05" db="EMBL/GenBank/DDBJ databases">
        <authorList>
            <consortium name="Lawrence Berkeley National Laboratory"/>
            <person name="Steindorff A."/>
            <person name="Hensen N."/>
            <person name="Bonometti L."/>
            <person name="Westerberg I."/>
            <person name="Brannstrom I.O."/>
            <person name="Guillou S."/>
            <person name="Cros-Aarteil S."/>
            <person name="Calhoun S."/>
            <person name="Haridas S."/>
            <person name="Kuo A."/>
            <person name="Mondo S."/>
            <person name="Pangilinan J."/>
            <person name="Riley R."/>
            <person name="Labutti K."/>
            <person name="Andreopoulos B."/>
            <person name="Lipzen A."/>
            <person name="Chen C."/>
            <person name="Yanf M."/>
            <person name="Daum C."/>
            <person name="Ng V."/>
            <person name="Clum A."/>
            <person name="Ohm R."/>
            <person name="Martin F."/>
            <person name="Silar P."/>
            <person name="Natvig D."/>
            <person name="Lalanne C."/>
            <person name="Gautier V."/>
            <person name="Ament-Velasquez S.L."/>
            <person name="Kruys A."/>
            <person name="Hutchinson M.I."/>
            <person name="Powell A.J."/>
            <person name="Barry K."/>
            <person name="Miller A.N."/>
            <person name="Grigoriev I.V."/>
            <person name="Debuchy R."/>
            <person name="Gladieux P."/>
            <person name="Thoren M.H."/>
            <person name="Johannesson H."/>
        </authorList>
    </citation>
    <scope>NUCLEOTIDE SEQUENCE</scope>
    <source>
        <strain evidence="2">CBS 123565</strain>
    </source>
</reference>